<accession>A0A0N7LX11</accession>
<evidence type="ECO:0000313" key="7">
    <source>
        <dbReference type="EMBL" id="CUH65646.1"/>
    </source>
</evidence>
<dbReference type="PANTHER" id="PTHR30086:SF20">
    <property type="entry name" value="ARGININE EXPORTER PROTEIN ARGO-RELATED"/>
    <property type="match status" value="1"/>
</dbReference>
<evidence type="ECO:0000256" key="5">
    <source>
        <dbReference type="ARBA" id="ARBA00023136"/>
    </source>
</evidence>
<dbReference type="InterPro" id="IPR001123">
    <property type="entry name" value="LeuE-type"/>
</dbReference>
<evidence type="ECO:0000256" key="3">
    <source>
        <dbReference type="ARBA" id="ARBA00022692"/>
    </source>
</evidence>
<evidence type="ECO:0000256" key="2">
    <source>
        <dbReference type="ARBA" id="ARBA00022475"/>
    </source>
</evidence>
<evidence type="ECO:0000313" key="10">
    <source>
        <dbReference type="Proteomes" id="UP000051887"/>
    </source>
</evidence>
<keyword evidence="4 6" id="KW-1133">Transmembrane helix</keyword>
<organism evidence="8 10">
    <name type="scientific">Thalassovita autumnalis</name>
    <dbReference type="NCBI Taxonomy" id="2072972"/>
    <lineage>
        <taxon>Bacteria</taxon>
        <taxon>Pseudomonadati</taxon>
        <taxon>Pseudomonadota</taxon>
        <taxon>Alphaproteobacteria</taxon>
        <taxon>Rhodobacterales</taxon>
        <taxon>Roseobacteraceae</taxon>
        <taxon>Thalassovita</taxon>
    </lineage>
</organism>
<evidence type="ECO:0000256" key="4">
    <source>
        <dbReference type="ARBA" id="ARBA00022989"/>
    </source>
</evidence>
<proteinExistence type="predicted"/>
<gene>
    <name evidence="8" type="primary">rhtC_1</name>
    <name evidence="7" type="ORF">TL5118_01403</name>
    <name evidence="8" type="ORF">TL5120_00384</name>
</gene>
<dbReference type="GO" id="GO:0015171">
    <property type="term" value="F:amino acid transmembrane transporter activity"/>
    <property type="evidence" value="ECO:0007669"/>
    <property type="project" value="TreeGrafter"/>
</dbReference>
<dbReference type="EMBL" id="CYSC01000007">
    <property type="protein sequence ID" value="CUH70607.1"/>
    <property type="molecule type" value="Genomic_DNA"/>
</dbReference>
<evidence type="ECO:0000256" key="6">
    <source>
        <dbReference type="SAM" id="Phobius"/>
    </source>
</evidence>
<protein>
    <submittedName>
        <fullName evidence="8">Threonine efflux protein</fullName>
    </submittedName>
</protein>
<dbReference type="PANTHER" id="PTHR30086">
    <property type="entry name" value="ARGININE EXPORTER PROTEIN ARGO"/>
    <property type="match status" value="1"/>
</dbReference>
<feature type="transmembrane region" description="Helical" evidence="6">
    <location>
        <begin position="47"/>
        <end position="70"/>
    </location>
</feature>
<dbReference type="GO" id="GO:0005886">
    <property type="term" value="C:plasma membrane"/>
    <property type="evidence" value="ECO:0007669"/>
    <property type="project" value="UniProtKB-SubCell"/>
</dbReference>
<sequence length="202" mass="21376">MGFGIDQILLLLATQLLALISPGPAIMAIMQQSFAHGRGVGLRFGLGLALAATLWAAFAFAGLSLVFAALPWLFTALKLLGAAYLIWMALQIWRGADRPVSAEGRKRLLGLPGGVLTNLANPKAALYFSAVFVTIFPDPLALSSQASILGLVLTLEVIVYTCFALIFTTQTAKAIYLRAKSGIDRLCSAAIGTLGLSLILNR</sequence>
<dbReference type="OrthoDB" id="9804822at2"/>
<evidence type="ECO:0000313" key="9">
    <source>
        <dbReference type="Proteomes" id="UP000051086"/>
    </source>
</evidence>
<keyword evidence="9" id="KW-1185">Reference proteome</keyword>
<keyword evidence="3 6" id="KW-0812">Transmembrane</keyword>
<evidence type="ECO:0000256" key="1">
    <source>
        <dbReference type="ARBA" id="ARBA00004651"/>
    </source>
</evidence>
<dbReference type="Pfam" id="PF01810">
    <property type="entry name" value="LysE"/>
    <property type="match status" value="1"/>
</dbReference>
<dbReference type="EMBL" id="CYSB01000025">
    <property type="protein sequence ID" value="CUH65646.1"/>
    <property type="molecule type" value="Genomic_DNA"/>
</dbReference>
<feature type="transmembrane region" description="Helical" evidence="6">
    <location>
        <begin position="148"/>
        <end position="170"/>
    </location>
</feature>
<feature type="transmembrane region" description="Helical" evidence="6">
    <location>
        <begin position="116"/>
        <end position="136"/>
    </location>
</feature>
<comment type="subcellular location">
    <subcellularLocation>
        <location evidence="1">Cell membrane</location>
        <topology evidence="1">Multi-pass membrane protein</topology>
    </subcellularLocation>
</comment>
<reference evidence="8 10" key="2">
    <citation type="submission" date="2015-09" db="EMBL/GenBank/DDBJ databases">
        <authorList>
            <consortium name="Swine Surveillance"/>
        </authorList>
    </citation>
    <scope>NUCLEOTIDE SEQUENCE [LARGE SCALE GENOMIC DNA]</scope>
    <source>
        <strain evidence="8 10">5120</strain>
    </source>
</reference>
<keyword evidence="5 6" id="KW-0472">Membrane</keyword>
<dbReference type="AlphaFoldDB" id="A0A0N7LX11"/>
<dbReference type="Proteomes" id="UP000051086">
    <property type="component" value="Unassembled WGS sequence"/>
</dbReference>
<evidence type="ECO:0000313" key="8">
    <source>
        <dbReference type="EMBL" id="CUH70607.1"/>
    </source>
</evidence>
<reference evidence="7 9" key="1">
    <citation type="submission" date="2015-09" db="EMBL/GenBank/DDBJ databases">
        <authorList>
            <person name="Rodrigo-Torres L."/>
            <person name="Arahal D.R."/>
        </authorList>
    </citation>
    <scope>NUCLEOTIDE SEQUENCE [LARGE SCALE GENOMIC DNA]</scope>
    <source>
        <strain evidence="7 9">CECT 5118</strain>
    </source>
</reference>
<dbReference type="RefSeq" id="WP_058241941.1">
    <property type="nucleotide sequence ID" value="NZ_CYSB01000025.1"/>
</dbReference>
<dbReference type="Proteomes" id="UP000051887">
    <property type="component" value="Unassembled WGS sequence"/>
</dbReference>
<name>A0A0N7LX11_9RHOB</name>
<keyword evidence="2" id="KW-1003">Cell membrane</keyword>